<dbReference type="InterPro" id="IPR036412">
    <property type="entry name" value="HAD-like_sf"/>
</dbReference>
<dbReference type="SUPFAM" id="SSF56784">
    <property type="entry name" value="HAD-like"/>
    <property type="match status" value="1"/>
</dbReference>
<dbReference type="GO" id="GO:0008967">
    <property type="term" value="F:phosphoglycolate phosphatase activity"/>
    <property type="evidence" value="ECO:0007669"/>
    <property type="project" value="TreeGrafter"/>
</dbReference>
<dbReference type="OrthoDB" id="9792518at2"/>
<gene>
    <name evidence="1" type="ORF">EPA93_24335</name>
</gene>
<reference evidence="1 2" key="1">
    <citation type="submission" date="2019-01" db="EMBL/GenBank/DDBJ databases">
        <title>Ktedonosporobacter rubrisoli SCAWS-G2.</title>
        <authorList>
            <person name="Huang Y."/>
            <person name="Yan B."/>
        </authorList>
    </citation>
    <scope>NUCLEOTIDE SEQUENCE [LARGE SCALE GENOMIC DNA]</scope>
    <source>
        <strain evidence="1 2">SCAWS-G2</strain>
    </source>
</reference>
<dbReference type="KEGG" id="kbs:EPA93_24335"/>
<name>A0A4P6JUF3_KTERU</name>
<dbReference type="PRINTS" id="PR00413">
    <property type="entry name" value="HADHALOGNASE"/>
</dbReference>
<dbReference type="NCBIfam" id="TIGR01509">
    <property type="entry name" value="HAD-SF-IA-v3"/>
    <property type="match status" value="1"/>
</dbReference>
<dbReference type="InterPro" id="IPR023198">
    <property type="entry name" value="PGP-like_dom2"/>
</dbReference>
<protein>
    <submittedName>
        <fullName evidence="1">HAD family hydrolase</fullName>
    </submittedName>
</protein>
<dbReference type="GO" id="GO:0006281">
    <property type="term" value="P:DNA repair"/>
    <property type="evidence" value="ECO:0007669"/>
    <property type="project" value="TreeGrafter"/>
</dbReference>
<dbReference type="EMBL" id="CP035758">
    <property type="protein sequence ID" value="QBD78940.1"/>
    <property type="molecule type" value="Genomic_DNA"/>
</dbReference>
<dbReference type="Gene3D" id="1.10.150.240">
    <property type="entry name" value="Putative phosphatase, domain 2"/>
    <property type="match status" value="1"/>
</dbReference>
<dbReference type="PANTHER" id="PTHR43434:SF1">
    <property type="entry name" value="PHOSPHOGLYCOLATE PHOSPHATASE"/>
    <property type="match status" value="1"/>
</dbReference>
<dbReference type="PANTHER" id="PTHR43434">
    <property type="entry name" value="PHOSPHOGLYCOLATE PHOSPHATASE"/>
    <property type="match status" value="1"/>
</dbReference>
<proteinExistence type="predicted"/>
<dbReference type="SFLD" id="SFLDG01135">
    <property type="entry name" value="C1.5.6:_HAD__Beta-PGM__Phospha"/>
    <property type="match status" value="1"/>
</dbReference>
<organism evidence="1 2">
    <name type="scientific">Ktedonosporobacter rubrisoli</name>
    <dbReference type="NCBI Taxonomy" id="2509675"/>
    <lineage>
        <taxon>Bacteria</taxon>
        <taxon>Bacillati</taxon>
        <taxon>Chloroflexota</taxon>
        <taxon>Ktedonobacteria</taxon>
        <taxon>Ktedonobacterales</taxon>
        <taxon>Ktedonosporobacteraceae</taxon>
        <taxon>Ktedonosporobacter</taxon>
    </lineage>
</organism>
<dbReference type="GO" id="GO:0005829">
    <property type="term" value="C:cytosol"/>
    <property type="evidence" value="ECO:0007669"/>
    <property type="project" value="TreeGrafter"/>
</dbReference>
<dbReference type="NCBIfam" id="TIGR01549">
    <property type="entry name" value="HAD-SF-IA-v1"/>
    <property type="match status" value="1"/>
</dbReference>
<dbReference type="Gene3D" id="3.40.50.1000">
    <property type="entry name" value="HAD superfamily/HAD-like"/>
    <property type="match status" value="1"/>
</dbReference>
<accession>A0A4P6JUF3</accession>
<dbReference type="InterPro" id="IPR041492">
    <property type="entry name" value="HAD_2"/>
</dbReference>
<keyword evidence="2" id="KW-1185">Reference proteome</keyword>
<dbReference type="SFLD" id="SFLDS00003">
    <property type="entry name" value="Haloacid_Dehalogenase"/>
    <property type="match status" value="1"/>
</dbReference>
<dbReference type="InterPro" id="IPR050155">
    <property type="entry name" value="HAD-like_hydrolase_sf"/>
</dbReference>
<evidence type="ECO:0000313" key="1">
    <source>
        <dbReference type="EMBL" id="QBD78940.1"/>
    </source>
</evidence>
<evidence type="ECO:0000313" key="2">
    <source>
        <dbReference type="Proteomes" id="UP000290365"/>
    </source>
</evidence>
<sequence length="239" mass="26821">MLRRDVAKHSIEEELINVQKTVDNLKGILFDWDGTIVDSFQSMLISLRYAYRQHVGIFFPRDEEEYRRIIPQRLTETSARYAGEHAAAVTESYIQYYRDEGYKHGRVFDGMHATLQELRKRGYALGVVTNTTKPRMSADMTHHELTGLVDIIVTSEDTAERKPHPAPLLKGAERLGISAQELAYVGDYPGDVIAAKAAGMLAVGGLWGGIFPAQSVLAEQPDYALKQPVELLDLFKGRI</sequence>
<keyword evidence="1" id="KW-0378">Hydrolase</keyword>
<dbReference type="Proteomes" id="UP000290365">
    <property type="component" value="Chromosome"/>
</dbReference>
<dbReference type="InterPro" id="IPR023214">
    <property type="entry name" value="HAD_sf"/>
</dbReference>
<dbReference type="AlphaFoldDB" id="A0A4P6JUF3"/>
<dbReference type="InterPro" id="IPR006439">
    <property type="entry name" value="HAD-SF_hydro_IA"/>
</dbReference>
<dbReference type="Pfam" id="PF13419">
    <property type="entry name" value="HAD_2"/>
    <property type="match status" value="1"/>
</dbReference>
<dbReference type="SFLD" id="SFLDG01129">
    <property type="entry name" value="C1.5:_HAD__Beta-PGM__Phosphata"/>
    <property type="match status" value="1"/>
</dbReference>